<reference evidence="2" key="2">
    <citation type="submission" date="2012-06" db="EMBL/GenBank/DDBJ databases">
        <authorList>
            <person name="Yu Y."/>
            <person name="Currie J."/>
            <person name="Lomeli R."/>
            <person name="Angelova A."/>
            <person name="Collura K."/>
            <person name="Wissotski M."/>
            <person name="Campos D."/>
            <person name="Kudrna D."/>
            <person name="Golser W."/>
            <person name="Ashely E."/>
            <person name="Descour A."/>
            <person name="Fernandes J."/>
            <person name="Soderlund C."/>
            <person name="Walbot V."/>
        </authorList>
    </citation>
    <scope>NUCLEOTIDE SEQUENCE</scope>
    <source>
        <strain evidence="2">B73</strain>
    </source>
</reference>
<protein>
    <submittedName>
        <fullName evidence="2">Uncharacterized protein</fullName>
    </submittedName>
</protein>
<feature type="region of interest" description="Disordered" evidence="1">
    <location>
        <begin position="100"/>
        <end position="138"/>
    </location>
</feature>
<dbReference type="AlphaFoldDB" id="C0PIG9"/>
<feature type="region of interest" description="Disordered" evidence="1">
    <location>
        <begin position="1"/>
        <end position="24"/>
    </location>
</feature>
<feature type="compositionally biased region" description="Basic residues" evidence="1">
    <location>
        <begin position="122"/>
        <end position="138"/>
    </location>
</feature>
<evidence type="ECO:0000256" key="1">
    <source>
        <dbReference type="SAM" id="MobiDB-lite"/>
    </source>
</evidence>
<accession>C0PIG9</accession>
<evidence type="ECO:0000313" key="2">
    <source>
        <dbReference type="EMBL" id="ACN34985.1"/>
    </source>
</evidence>
<feature type="compositionally biased region" description="Basic and acidic residues" evidence="1">
    <location>
        <begin position="1"/>
        <end position="10"/>
    </location>
</feature>
<reference evidence="2" key="1">
    <citation type="journal article" date="2009" name="PLoS Genet.">
        <title>Sequencing, mapping, and analysis of 27,455 maize full-length cDNAs.</title>
        <authorList>
            <person name="Soderlund C."/>
            <person name="Descour A."/>
            <person name="Kudrna D."/>
            <person name="Bomhoff M."/>
            <person name="Boyd L."/>
            <person name="Currie J."/>
            <person name="Angelova A."/>
            <person name="Collura K."/>
            <person name="Wissotski M."/>
            <person name="Ashley E."/>
            <person name="Morrow D."/>
            <person name="Fernandes J."/>
            <person name="Walbot V."/>
            <person name="Yu Y."/>
        </authorList>
    </citation>
    <scope>NUCLEOTIDE SEQUENCE</scope>
    <source>
        <strain evidence="2">B73</strain>
    </source>
</reference>
<organism evidence="2">
    <name type="scientific">Zea mays</name>
    <name type="common">Maize</name>
    <dbReference type="NCBI Taxonomy" id="4577"/>
    <lineage>
        <taxon>Eukaryota</taxon>
        <taxon>Viridiplantae</taxon>
        <taxon>Streptophyta</taxon>
        <taxon>Embryophyta</taxon>
        <taxon>Tracheophyta</taxon>
        <taxon>Spermatophyta</taxon>
        <taxon>Magnoliopsida</taxon>
        <taxon>Liliopsida</taxon>
        <taxon>Poales</taxon>
        <taxon>Poaceae</taxon>
        <taxon>PACMAD clade</taxon>
        <taxon>Panicoideae</taxon>
        <taxon>Andropogonodae</taxon>
        <taxon>Andropogoneae</taxon>
        <taxon>Tripsacinae</taxon>
        <taxon>Zea</taxon>
    </lineage>
</organism>
<name>C0PIG9_MAIZE</name>
<proteinExistence type="evidence at transcript level"/>
<dbReference type="EMBL" id="BT068088">
    <property type="protein sequence ID" value="ACN34985.1"/>
    <property type="molecule type" value="mRNA"/>
</dbReference>
<sequence>MLRLELDRPRGSTHTRARTAAPSSVLVGDVSEAAHQLVGPGEHHDVVRRDLLHLVHGAVIHHPALEPLHDGVVLRAHDVDPAHRAVPFLAVGLPERQVLHEHGAHPHQRRRQRQVLPPGRSRTTHQHQPARARRARMC</sequence>